<evidence type="ECO:0000313" key="3">
    <source>
        <dbReference type="Proteomes" id="UP001196413"/>
    </source>
</evidence>
<dbReference type="Proteomes" id="UP001196413">
    <property type="component" value="Unassembled WGS sequence"/>
</dbReference>
<feature type="region of interest" description="Disordered" evidence="1">
    <location>
        <begin position="1"/>
        <end position="29"/>
    </location>
</feature>
<protein>
    <submittedName>
        <fullName evidence="2">Uncharacterized protein</fullName>
    </submittedName>
</protein>
<keyword evidence="3" id="KW-1185">Reference proteome</keyword>
<reference evidence="2" key="1">
    <citation type="submission" date="2021-06" db="EMBL/GenBank/DDBJ databases">
        <title>Parelaphostrongylus tenuis whole genome reference sequence.</title>
        <authorList>
            <person name="Garwood T.J."/>
            <person name="Larsen P.A."/>
            <person name="Fountain-Jones N.M."/>
            <person name="Garbe J.R."/>
            <person name="Macchietto M.G."/>
            <person name="Kania S.A."/>
            <person name="Gerhold R.W."/>
            <person name="Richards J.E."/>
            <person name="Wolf T.M."/>
        </authorList>
    </citation>
    <scope>NUCLEOTIDE SEQUENCE</scope>
    <source>
        <strain evidence="2">MNPRO001-30</strain>
        <tissue evidence="2">Meninges</tissue>
    </source>
</reference>
<gene>
    <name evidence="2" type="ORF">KIN20_012815</name>
</gene>
<comment type="caution">
    <text evidence="2">The sequence shown here is derived from an EMBL/GenBank/DDBJ whole genome shotgun (WGS) entry which is preliminary data.</text>
</comment>
<name>A0AAD5QN22_PARTN</name>
<organism evidence="2 3">
    <name type="scientific">Parelaphostrongylus tenuis</name>
    <name type="common">Meningeal worm</name>
    <dbReference type="NCBI Taxonomy" id="148309"/>
    <lineage>
        <taxon>Eukaryota</taxon>
        <taxon>Metazoa</taxon>
        <taxon>Ecdysozoa</taxon>
        <taxon>Nematoda</taxon>
        <taxon>Chromadorea</taxon>
        <taxon>Rhabditida</taxon>
        <taxon>Rhabditina</taxon>
        <taxon>Rhabditomorpha</taxon>
        <taxon>Strongyloidea</taxon>
        <taxon>Metastrongylidae</taxon>
        <taxon>Parelaphostrongylus</taxon>
    </lineage>
</organism>
<evidence type="ECO:0000313" key="2">
    <source>
        <dbReference type="EMBL" id="KAJ1355419.1"/>
    </source>
</evidence>
<dbReference type="EMBL" id="JAHQIW010002476">
    <property type="protein sequence ID" value="KAJ1355419.1"/>
    <property type="molecule type" value="Genomic_DNA"/>
</dbReference>
<dbReference type="AlphaFoldDB" id="A0AAD5QN22"/>
<accession>A0AAD5QN22</accession>
<evidence type="ECO:0000256" key="1">
    <source>
        <dbReference type="SAM" id="MobiDB-lite"/>
    </source>
</evidence>
<sequence length="141" mass="16089">MDQVLKSFSNQLRGNPTARTGCRGNFLKKTSSRPRNALQGLCQESKEYRSEQPAIRSAAAHSRLPFMASGGDTTCERPQKHVKRRSSIKVVPQTKLTVIGISHAIEWLQKYRLKTKRRMLCNSWKLVHLQKDVVYALEHSV</sequence>
<feature type="compositionally biased region" description="Polar residues" evidence="1">
    <location>
        <begin position="1"/>
        <end position="18"/>
    </location>
</feature>
<proteinExistence type="predicted"/>